<dbReference type="PROSITE" id="PS50983">
    <property type="entry name" value="FE_B12_PBP"/>
    <property type="match status" value="1"/>
</dbReference>
<dbReference type="PATRIC" id="fig|742737.3.peg.1380"/>
<dbReference type="PROSITE" id="PS51257">
    <property type="entry name" value="PROKAR_LIPOPROTEIN"/>
    <property type="match status" value="1"/>
</dbReference>
<organism evidence="4 5">
    <name type="scientific">Hungatella hathewayi WAL-18680</name>
    <dbReference type="NCBI Taxonomy" id="742737"/>
    <lineage>
        <taxon>Bacteria</taxon>
        <taxon>Bacillati</taxon>
        <taxon>Bacillota</taxon>
        <taxon>Clostridia</taxon>
        <taxon>Lachnospirales</taxon>
        <taxon>Lachnospiraceae</taxon>
        <taxon>Hungatella</taxon>
    </lineage>
</organism>
<dbReference type="GO" id="GO:0071281">
    <property type="term" value="P:cellular response to iron ion"/>
    <property type="evidence" value="ECO:0007669"/>
    <property type="project" value="TreeGrafter"/>
</dbReference>
<comment type="caution">
    <text evidence="4">The sequence shown here is derived from an EMBL/GenBank/DDBJ whole genome shotgun (WGS) entry which is preliminary data.</text>
</comment>
<dbReference type="Proteomes" id="UP000005384">
    <property type="component" value="Unassembled WGS sequence"/>
</dbReference>
<feature type="chain" id="PRO_5039702162" description="Fe/B12 periplasmic-binding domain-containing protein" evidence="2">
    <location>
        <begin position="24"/>
        <end position="353"/>
    </location>
</feature>
<dbReference type="Pfam" id="PF01497">
    <property type="entry name" value="Peripla_BP_2"/>
    <property type="match status" value="1"/>
</dbReference>
<sequence length="353" mass="37824">MTRRKTCITVAMTMMALSLAGCAAKNTGNEAPAATQEAAMTENNTDTQASEAVQETVVADQTGADTAANAAITFTDGLGSQVSVEPTDHAAVLSGSFAQAWMLAGGQLDAVTEDVYSERDVEIPDTVVDLGMLKSPNVEALIGSGATFAILSANIEEHIALRDTLEKAGITTAYFDVETFEDYLGMMKICTDITGRADLYEEQGAGLEAQIKEQIARADGSHPTVLFLRAFSTGVKAKGSDNMTGQMLKDLGCVNIADSDKALLDDLSMESIIAQDPDYIFVTTMGSSDEAAMKSVEDMLLSNPAWKELSAVKNDRYHVLPKALFHNKPNNRWGESYQMLADILYGENKSESN</sequence>
<protein>
    <recommendedName>
        <fullName evidence="3">Fe/B12 periplasmic-binding domain-containing protein</fullName>
    </recommendedName>
</protein>
<dbReference type="InterPro" id="IPR050902">
    <property type="entry name" value="ABC_Transporter_SBP"/>
</dbReference>
<gene>
    <name evidence="4" type="ORF">HMPREF9473_01369</name>
</gene>
<keyword evidence="2" id="KW-0732">Signal</keyword>
<dbReference type="AlphaFoldDB" id="G5ICZ2"/>
<evidence type="ECO:0000256" key="2">
    <source>
        <dbReference type="SAM" id="SignalP"/>
    </source>
</evidence>
<accession>G5ICZ2</accession>
<reference evidence="4 5" key="1">
    <citation type="submission" date="2011-08" db="EMBL/GenBank/DDBJ databases">
        <title>The Genome Sequence of Clostridium hathewayi WAL-18680.</title>
        <authorList>
            <consortium name="The Broad Institute Genome Sequencing Platform"/>
            <person name="Earl A."/>
            <person name="Ward D."/>
            <person name="Feldgarden M."/>
            <person name="Gevers D."/>
            <person name="Finegold S.M."/>
            <person name="Summanen P.H."/>
            <person name="Molitoris D.R."/>
            <person name="Song M."/>
            <person name="Daigneault M."/>
            <person name="Allen-Vercoe E."/>
            <person name="Young S.K."/>
            <person name="Zeng Q."/>
            <person name="Gargeya S."/>
            <person name="Fitzgerald M."/>
            <person name="Haas B."/>
            <person name="Abouelleil A."/>
            <person name="Alvarado L."/>
            <person name="Arachchi H.M."/>
            <person name="Berlin A."/>
            <person name="Brown A."/>
            <person name="Chapman S.B."/>
            <person name="Chen Z."/>
            <person name="Dunbar C."/>
            <person name="Freedman E."/>
            <person name="Gearin G."/>
            <person name="Gellesch M."/>
            <person name="Goldberg J."/>
            <person name="Griggs A."/>
            <person name="Gujja S."/>
            <person name="Heiman D."/>
            <person name="Howarth C."/>
            <person name="Larson L."/>
            <person name="Lui A."/>
            <person name="MacDonald P.J.P."/>
            <person name="Montmayeur A."/>
            <person name="Murphy C."/>
            <person name="Neiman D."/>
            <person name="Pearson M."/>
            <person name="Priest M."/>
            <person name="Roberts A."/>
            <person name="Saif S."/>
            <person name="Shea T."/>
            <person name="Shenoy N."/>
            <person name="Sisk P."/>
            <person name="Stolte C."/>
            <person name="Sykes S."/>
            <person name="Wortman J."/>
            <person name="Nusbaum C."/>
            <person name="Birren B."/>
        </authorList>
    </citation>
    <scope>NUCLEOTIDE SEQUENCE [LARGE SCALE GENOMIC DNA]</scope>
    <source>
        <strain evidence="4 5">WAL-18680</strain>
    </source>
</reference>
<dbReference type="Gene3D" id="3.40.50.1980">
    <property type="entry name" value="Nitrogenase molybdenum iron protein domain"/>
    <property type="match status" value="2"/>
</dbReference>
<dbReference type="EMBL" id="ADLN01000014">
    <property type="protein sequence ID" value="EHI60560.1"/>
    <property type="molecule type" value="Genomic_DNA"/>
</dbReference>
<evidence type="ECO:0000256" key="1">
    <source>
        <dbReference type="ARBA" id="ARBA00008814"/>
    </source>
</evidence>
<evidence type="ECO:0000313" key="5">
    <source>
        <dbReference type="Proteomes" id="UP000005384"/>
    </source>
</evidence>
<evidence type="ECO:0000259" key="3">
    <source>
        <dbReference type="PROSITE" id="PS50983"/>
    </source>
</evidence>
<evidence type="ECO:0000313" key="4">
    <source>
        <dbReference type="EMBL" id="EHI60560.1"/>
    </source>
</evidence>
<name>G5ICZ2_9FIRM</name>
<feature type="signal peptide" evidence="2">
    <location>
        <begin position="1"/>
        <end position="23"/>
    </location>
</feature>
<dbReference type="RefSeq" id="WP_006779353.1">
    <property type="nucleotide sequence ID" value="NZ_CP040506.1"/>
</dbReference>
<dbReference type="SUPFAM" id="SSF53807">
    <property type="entry name" value="Helical backbone' metal receptor"/>
    <property type="match status" value="1"/>
</dbReference>
<dbReference type="PANTHER" id="PTHR30535">
    <property type="entry name" value="VITAMIN B12-BINDING PROTEIN"/>
    <property type="match status" value="1"/>
</dbReference>
<comment type="similarity">
    <text evidence="1">Belongs to the bacterial solute-binding protein 8 family.</text>
</comment>
<feature type="domain" description="Fe/B12 periplasmic-binding" evidence="3">
    <location>
        <begin position="89"/>
        <end position="348"/>
    </location>
</feature>
<dbReference type="HOGENOM" id="CLU_038034_2_3_9"/>
<proteinExistence type="inferred from homology"/>
<dbReference type="PANTHER" id="PTHR30535:SF34">
    <property type="entry name" value="MOLYBDATE-BINDING PROTEIN MOLA"/>
    <property type="match status" value="1"/>
</dbReference>
<dbReference type="InterPro" id="IPR002491">
    <property type="entry name" value="ABC_transptr_periplasmic_BD"/>
</dbReference>
<keyword evidence="5" id="KW-1185">Reference proteome</keyword>